<dbReference type="PANTHER" id="PTHR44170:SF56">
    <property type="entry name" value="FIBRONECTIN TYPE-III DOMAIN-CONTAINING PROTEIN"/>
    <property type="match status" value="1"/>
</dbReference>
<dbReference type="Pfam" id="PF07679">
    <property type="entry name" value="I-set"/>
    <property type="match status" value="1"/>
</dbReference>
<evidence type="ECO:0000313" key="8">
    <source>
        <dbReference type="EMBL" id="BAN20708.1"/>
    </source>
</evidence>
<dbReference type="GO" id="GO:0098609">
    <property type="term" value="P:cell-cell adhesion"/>
    <property type="evidence" value="ECO:0007669"/>
    <property type="project" value="TreeGrafter"/>
</dbReference>
<dbReference type="FunFam" id="2.60.40.10:FF:000032">
    <property type="entry name" value="palladin isoform X1"/>
    <property type="match status" value="1"/>
</dbReference>
<keyword evidence="5" id="KW-0472">Membrane</keyword>
<dbReference type="InterPro" id="IPR003599">
    <property type="entry name" value="Ig_sub"/>
</dbReference>
<keyword evidence="1" id="KW-0677">Repeat</keyword>
<feature type="transmembrane region" description="Helical" evidence="5">
    <location>
        <begin position="234"/>
        <end position="255"/>
    </location>
</feature>
<dbReference type="CDD" id="cd00096">
    <property type="entry name" value="Ig"/>
    <property type="match status" value="1"/>
</dbReference>
<feature type="signal peptide" evidence="6">
    <location>
        <begin position="1"/>
        <end position="26"/>
    </location>
</feature>
<feature type="region of interest" description="Disordered" evidence="4">
    <location>
        <begin position="262"/>
        <end position="290"/>
    </location>
</feature>
<keyword evidence="6" id="KW-0732">Signal</keyword>
<dbReference type="InterPro" id="IPR013783">
    <property type="entry name" value="Ig-like_fold"/>
</dbReference>
<dbReference type="PANTHER" id="PTHR44170">
    <property type="entry name" value="PROTEIN SIDEKICK"/>
    <property type="match status" value="1"/>
</dbReference>
<keyword evidence="2" id="KW-1015">Disulfide bond</keyword>
<feature type="domain" description="Ig-like" evidence="7">
    <location>
        <begin position="30"/>
        <end position="108"/>
    </location>
</feature>
<proteinExistence type="evidence at transcript level"/>
<sequence>MKYIKMDCRSTLIVVLCFVSTALAEAELEPIFDNPSEHVRYFQYKDTNVLQCNITGVSPEKAQEYSIKWLKNDEVLVPSKEEPIRYVYEGNKLIIHKTRDEDIAVYTCLLVTHSEPPIKWLSRAEIKTEGIPTAKIVSQGTFIEGQKIHLECLVTGKPTPRIEWKFGNTTYSYSMGRVRLLPKNKIPNAVLEIEPSSMSDRGDFTCSAANTASEFLNLVVEASTFVRVKDKLAALWPFIGICAEVVVLCAIIFIYERKRNKAELDESDTDQSPEQKNTPDHGKESVRQRK</sequence>
<evidence type="ECO:0000256" key="5">
    <source>
        <dbReference type="SAM" id="Phobius"/>
    </source>
</evidence>
<keyword evidence="3" id="KW-0393">Immunoglobulin domain</keyword>
<dbReference type="InterPro" id="IPR003598">
    <property type="entry name" value="Ig_sub2"/>
</dbReference>
<dbReference type="AlphaFoldDB" id="R4WD95"/>
<keyword evidence="5" id="KW-1133">Transmembrane helix</keyword>
<dbReference type="InterPro" id="IPR036179">
    <property type="entry name" value="Ig-like_dom_sf"/>
</dbReference>
<evidence type="ECO:0000256" key="1">
    <source>
        <dbReference type="ARBA" id="ARBA00022737"/>
    </source>
</evidence>
<dbReference type="Gene3D" id="2.60.40.10">
    <property type="entry name" value="Immunoglobulins"/>
    <property type="match status" value="2"/>
</dbReference>
<keyword evidence="5" id="KW-0812">Transmembrane</keyword>
<dbReference type="EMBL" id="AK417493">
    <property type="protein sequence ID" value="BAN20708.1"/>
    <property type="molecule type" value="mRNA"/>
</dbReference>
<accession>R4WD95</accession>
<organism evidence="8">
    <name type="scientific">Riptortus pedestris</name>
    <name type="common">Bean bug</name>
    <dbReference type="NCBI Taxonomy" id="329032"/>
    <lineage>
        <taxon>Eukaryota</taxon>
        <taxon>Metazoa</taxon>
        <taxon>Ecdysozoa</taxon>
        <taxon>Arthropoda</taxon>
        <taxon>Hexapoda</taxon>
        <taxon>Insecta</taxon>
        <taxon>Pterygota</taxon>
        <taxon>Neoptera</taxon>
        <taxon>Paraneoptera</taxon>
        <taxon>Hemiptera</taxon>
        <taxon>Heteroptera</taxon>
        <taxon>Panheteroptera</taxon>
        <taxon>Pentatomomorpha</taxon>
        <taxon>Coreoidea</taxon>
        <taxon>Alydidae</taxon>
        <taxon>Riptortus</taxon>
    </lineage>
</organism>
<evidence type="ECO:0000256" key="2">
    <source>
        <dbReference type="ARBA" id="ARBA00023157"/>
    </source>
</evidence>
<name>R4WD95_RIPPE</name>
<feature type="compositionally biased region" description="Basic and acidic residues" evidence="4">
    <location>
        <begin position="277"/>
        <end position="290"/>
    </location>
</feature>
<evidence type="ECO:0000256" key="4">
    <source>
        <dbReference type="SAM" id="MobiDB-lite"/>
    </source>
</evidence>
<evidence type="ECO:0000256" key="3">
    <source>
        <dbReference type="ARBA" id="ARBA00023319"/>
    </source>
</evidence>
<dbReference type="Pfam" id="PF13927">
    <property type="entry name" value="Ig_3"/>
    <property type="match status" value="1"/>
</dbReference>
<evidence type="ECO:0000256" key="6">
    <source>
        <dbReference type="SAM" id="SignalP"/>
    </source>
</evidence>
<evidence type="ECO:0000259" key="7">
    <source>
        <dbReference type="PROSITE" id="PS50835"/>
    </source>
</evidence>
<dbReference type="PROSITE" id="PS50835">
    <property type="entry name" value="IG_LIKE"/>
    <property type="match status" value="2"/>
</dbReference>
<dbReference type="SMART" id="SM00409">
    <property type="entry name" value="IG"/>
    <property type="match status" value="2"/>
</dbReference>
<dbReference type="InterPro" id="IPR013098">
    <property type="entry name" value="Ig_I-set"/>
</dbReference>
<dbReference type="SUPFAM" id="SSF48726">
    <property type="entry name" value="Immunoglobulin"/>
    <property type="match status" value="2"/>
</dbReference>
<protein>
    <recommendedName>
        <fullName evidence="7">Ig-like domain-containing protein</fullName>
    </recommendedName>
</protein>
<feature type="chain" id="PRO_5004372281" description="Ig-like domain-containing protein" evidence="6">
    <location>
        <begin position="27"/>
        <end position="290"/>
    </location>
</feature>
<feature type="domain" description="Ig-like" evidence="7">
    <location>
        <begin position="132"/>
        <end position="217"/>
    </location>
</feature>
<dbReference type="InterPro" id="IPR007110">
    <property type="entry name" value="Ig-like_dom"/>
</dbReference>
<dbReference type="SMART" id="SM00408">
    <property type="entry name" value="IGc2"/>
    <property type="match status" value="2"/>
</dbReference>
<reference evidence="8" key="1">
    <citation type="journal article" date="2013" name="PLoS ONE">
        <title>Gene expression in gut symbiotic organ of stinkbug affected by extracellular bacterial symbiont.</title>
        <authorList>
            <person name="Futahashi R."/>
            <person name="Tanaka K."/>
            <person name="Tanahashi M."/>
            <person name="Nikoh N."/>
            <person name="Kikuchi Y."/>
            <person name="Lee B.L."/>
            <person name="Fukatsu T."/>
        </authorList>
    </citation>
    <scope>NUCLEOTIDE SEQUENCE</scope>
    <source>
        <tissue evidence="8">Midgut</tissue>
    </source>
</reference>